<evidence type="ECO:0000313" key="3">
    <source>
        <dbReference type="Proteomes" id="UP000011750"/>
    </source>
</evidence>
<evidence type="ECO:0000313" key="2">
    <source>
        <dbReference type="EnsemblPlants" id="Bra025648.1-P"/>
    </source>
</evidence>
<dbReference type="AlphaFoldDB" id="M4EA41"/>
<dbReference type="EnsemblPlants" id="Bra025648.1">
    <property type="protein sequence ID" value="Bra025648.1-P"/>
    <property type="gene ID" value="Bra025648"/>
</dbReference>
<dbReference type="InParanoid" id="M4EA41"/>
<dbReference type="HOGENOM" id="CLU_2200629_0_0_1"/>
<feature type="compositionally biased region" description="Polar residues" evidence="1">
    <location>
        <begin position="1"/>
        <end position="13"/>
    </location>
</feature>
<proteinExistence type="predicted"/>
<protein>
    <submittedName>
        <fullName evidence="2">Uncharacterized protein</fullName>
    </submittedName>
</protein>
<dbReference type="Proteomes" id="UP000011750">
    <property type="component" value="Chromosome A04"/>
</dbReference>
<evidence type="ECO:0000256" key="1">
    <source>
        <dbReference type="SAM" id="MobiDB-lite"/>
    </source>
</evidence>
<sequence>MPQSPQTSQSGSNGYPKADEGSYLIPVEPVNRPDPLFYNPELVSSPTLTLPADFKIPDSVPVPVPQDPEPEPTSNPTEPTDVQPRRLSNLEYFNQHLNIFGDKPATPA</sequence>
<organism evidence="2 3">
    <name type="scientific">Brassica campestris</name>
    <name type="common">Field mustard</name>
    <dbReference type="NCBI Taxonomy" id="3711"/>
    <lineage>
        <taxon>Eukaryota</taxon>
        <taxon>Viridiplantae</taxon>
        <taxon>Streptophyta</taxon>
        <taxon>Embryophyta</taxon>
        <taxon>Tracheophyta</taxon>
        <taxon>Spermatophyta</taxon>
        <taxon>Magnoliopsida</taxon>
        <taxon>eudicotyledons</taxon>
        <taxon>Gunneridae</taxon>
        <taxon>Pentapetalae</taxon>
        <taxon>rosids</taxon>
        <taxon>malvids</taxon>
        <taxon>Brassicales</taxon>
        <taxon>Brassicaceae</taxon>
        <taxon>Brassiceae</taxon>
        <taxon>Brassica</taxon>
    </lineage>
</organism>
<feature type="region of interest" description="Disordered" evidence="1">
    <location>
        <begin position="1"/>
        <end position="35"/>
    </location>
</feature>
<dbReference type="Gramene" id="Bra025648.1">
    <property type="protein sequence ID" value="Bra025648.1-P"/>
    <property type="gene ID" value="Bra025648"/>
</dbReference>
<name>M4EA41_BRACM</name>
<feature type="region of interest" description="Disordered" evidence="1">
    <location>
        <begin position="54"/>
        <end position="85"/>
    </location>
</feature>
<feature type="compositionally biased region" description="Pro residues" evidence="1">
    <location>
        <begin position="60"/>
        <end position="73"/>
    </location>
</feature>
<keyword evidence="3" id="KW-1185">Reference proteome</keyword>
<reference evidence="2 3" key="2">
    <citation type="journal article" date="2018" name="Hortic Res">
        <title>Improved Brassica rapa reference genome by single-molecule sequencing and chromosome conformation capture technologies.</title>
        <authorList>
            <person name="Zhang L."/>
            <person name="Cai X."/>
            <person name="Wu J."/>
            <person name="Liu M."/>
            <person name="Grob S."/>
            <person name="Cheng F."/>
            <person name="Liang J."/>
            <person name="Cai C."/>
            <person name="Liu Z."/>
            <person name="Liu B."/>
            <person name="Wang F."/>
            <person name="Li S."/>
            <person name="Liu F."/>
            <person name="Li X."/>
            <person name="Cheng L."/>
            <person name="Yang W."/>
            <person name="Li M.H."/>
            <person name="Grossniklaus U."/>
            <person name="Zheng H."/>
            <person name="Wang X."/>
        </authorList>
    </citation>
    <scope>NUCLEOTIDE SEQUENCE [LARGE SCALE GENOMIC DNA]</scope>
    <source>
        <strain evidence="2 3">cv. Chiifu-401-42</strain>
    </source>
</reference>
<reference evidence="2 3" key="1">
    <citation type="journal article" date="2011" name="Nat. Genet.">
        <title>The genome of the mesopolyploid crop species Brassica rapa.</title>
        <authorList>
            <consortium name="Brassica rapa Genome Sequencing Project Consortium"/>
            <person name="Wang X."/>
            <person name="Wang H."/>
            <person name="Wang J."/>
            <person name="Sun R."/>
            <person name="Wu J."/>
            <person name="Liu S."/>
            <person name="Bai Y."/>
            <person name="Mun J.H."/>
            <person name="Bancroft I."/>
            <person name="Cheng F."/>
            <person name="Huang S."/>
            <person name="Li X."/>
            <person name="Hua W."/>
            <person name="Wang J."/>
            <person name="Wang X."/>
            <person name="Freeling M."/>
            <person name="Pires J.C."/>
            <person name="Paterson A.H."/>
            <person name="Chalhoub B."/>
            <person name="Wang B."/>
            <person name="Hayward A."/>
            <person name="Sharpe A.G."/>
            <person name="Park B.S."/>
            <person name="Weisshaar B."/>
            <person name="Liu B."/>
            <person name="Li B."/>
            <person name="Liu B."/>
            <person name="Tong C."/>
            <person name="Song C."/>
            <person name="Duran C."/>
            <person name="Peng C."/>
            <person name="Geng C."/>
            <person name="Koh C."/>
            <person name="Lin C."/>
            <person name="Edwards D."/>
            <person name="Mu D."/>
            <person name="Shen D."/>
            <person name="Soumpourou E."/>
            <person name="Li F."/>
            <person name="Fraser F."/>
            <person name="Conant G."/>
            <person name="Lassalle G."/>
            <person name="King G.J."/>
            <person name="Bonnema G."/>
            <person name="Tang H."/>
            <person name="Wang H."/>
            <person name="Belcram H."/>
            <person name="Zhou H."/>
            <person name="Hirakawa H."/>
            <person name="Abe H."/>
            <person name="Guo H."/>
            <person name="Wang H."/>
            <person name="Jin H."/>
            <person name="Parkin I.A."/>
            <person name="Batley J."/>
            <person name="Kim J.S."/>
            <person name="Just J."/>
            <person name="Li J."/>
            <person name="Xu J."/>
            <person name="Deng J."/>
            <person name="Kim J.A."/>
            <person name="Li J."/>
            <person name="Yu J."/>
            <person name="Meng J."/>
            <person name="Wang J."/>
            <person name="Min J."/>
            <person name="Poulain J."/>
            <person name="Wang J."/>
            <person name="Hatakeyama K."/>
            <person name="Wu K."/>
            <person name="Wang L."/>
            <person name="Fang L."/>
            <person name="Trick M."/>
            <person name="Links M.G."/>
            <person name="Zhao M."/>
            <person name="Jin M."/>
            <person name="Ramchiary N."/>
            <person name="Drou N."/>
            <person name="Berkman P.J."/>
            <person name="Cai Q."/>
            <person name="Huang Q."/>
            <person name="Li R."/>
            <person name="Tabata S."/>
            <person name="Cheng S."/>
            <person name="Zhang S."/>
            <person name="Zhang S."/>
            <person name="Huang S."/>
            <person name="Sato S."/>
            <person name="Sun S."/>
            <person name="Kwon S.J."/>
            <person name="Choi S.R."/>
            <person name="Lee T.H."/>
            <person name="Fan W."/>
            <person name="Zhao X."/>
            <person name="Tan X."/>
            <person name="Xu X."/>
            <person name="Wang Y."/>
            <person name="Qiu Y."/>
            <person name="Yin Y."/>
            <person name="Li Y."/>
            <person name="Du Y."/>
            <person name="Liao Y."/>
            <person name="Lim Y."/>
            <person name="Narusaka Y."/>
            <person name="Wang Y."/>
            <person name="Wang Z."/>
            <person name="Li Z."/>
            <person name="Wang Z."/>
            <person name="Xiong Z."/>
            <person name="Zhang Z."/>
        </authorList>
    </citation>
    <scope>NUCLEOTIDE SEQUENCE [LARGE SCALE GENOMIC DNA]</scope>
    <source>
        <strain evidence="2 3">cv. Chiifu-401-42</strain>
    </source>
</reference>
<accession>M4EA41</accession>
<reference evidence="2" key="3">
    <citation type="submission" date="2023-03" db="UniProtKB">
        <authorList>
            <consortium name="EnsemblPlants"/>
        </authorList>
    </citation>
    <scope>IDENTIFICATION</scope>
    <source>
        <strain evidence="2">cv. Chiifu-401-42</strain>
    </source>
</reference>